<accession>A0A6L2NC48</accession>
<evidence type="ECO:0000313" key="1">
    <source>
        <dbReference type="EMBL" id="GEU83670.1"/>
    </source>
</evidence>
<name>A0A6L2NC48_TANCI</name>
<dbReference type="PANTHER" id="PTHR33067:SF9">
    <property type="entry name" value="RNA-DIRECTED DNA POLYMERASE"/>
    <property type="match status" value="1"/>
</dbReference>
<dbReference type="EMBL" id="BKCJ010008728">
    <property type="protein sequence ID" value="GEU83670.1"/>
    <property type="molecule type" value="Genomic_DNA"/>
</dbReference>
<comment type="caution">
    <text evidence="1">The sequence shown here is derived from an EMBL/GenBank/DDBJ whole genome shotgun (WGS) entry which is preliminary data.</text>
</comment>
<gene>
    <name evidence="1" type="ORF">Tci_055648</name>
</gene>
<dbReference type="Gene3D" id="2.40.70.10">
    <property type="entry name" value="Acid Proteases"/>
    <property type="match status" value="1"/>
</dbReference>
<dbReference type="InterPro" id="IPR021109">
    <property type="entry name" value="Peptidase_aspartic_dom_sf"/>
</dbReference>
<proteinExistence type="predicted"/>
<evidence type="ECO:0008006" key="2">
    <source>
        <dbReference type="Google" id="ProtNLM"/>
    </source>
</evidence>
<organism evidence="1">
    <name type="scientific">Tanacetum cinerariifolium</name>
    <name type="common">Dalmatian daisy</name>
    <name type="synonym">Chrysanthemum cinerariifolium</name>
    <dbReference type="NCBI Taxonomy" id="118510"/>
    <lineage>
        <taxon>Eukaryota</taxon>
        <taxon>Viridiplantae</taxon>
        <taxon>Streptophyta</taxon>
        <taxon>Embryophyta</taxon>
        <taxon>Tracheophyta</taxon>
        <taxon>Spermatophyta</taxon>
        <taxon>Magnoliopsida</taxon>
        <taxon>eudicotyledons</taxon>
        <taxon>Gunneridae</taxon>
        <taxon>Pentapetalae</taxon>
        <taxon>asterids</taxon>
        <taxon>campanulids</taxon>
        <taxon>Asterales</taxon>
        <taxon>Asteraceae</taxon>
        <taxon>Asteroideae</taxon>
        <taxon>Anthemideae</taxon>
        <taxon>Anthemidinae</taxon>
        <taxon>Tanacetum</taxon>
    </lineage>
</organism>
<protein>
    <recommendedName>
        <fullName evidence="2">Reverse transcriptase domain-containing protein</fullName>
    </recommendedName>
</protein>
<sequence length="589" mass="67627">MIVRLQAQPAGSCHEEGKTPASRAAVLSMFKWICDMTDPKANELDILDDGYSLESRKLMVEKSKEELELFKTLYHKSGIVNEGSHRVVVFKKAPPMIGYANEGEPSVIFYRDFLLTSKSRVDFGIGEMRIDLTMPEEMKDIDVMLDMLVENLEEVVSSNVKVNGMIEMHSLADTRASRSVVPYCLFLNLGLGDPKPYNSNLTMVDNTQAKALREVKDMRIQIRYQAYLVDSLILDIPIDKELTLLLGRPFLRTCRAVIDIERDIEDDMERALAMEAYFIPFKNIIIFKKLIDFLGSLPIQLKNSDWGNEGYGTYKKVEGDEAWHAKFEVTTATIQGSYPNSFIENFEKRNKHGTIEYHLQEVNNAKLKWRELPSVKGTLIANDCLGCKYEYLHDDGDIFVDYSWEEAFSIYGDVYLEWGLEFFSTMYLVKELIGLGLYKEDELNHGLFAIHFTNLEVDDKLFNHKEFWQKIGKPTSTNSRTSLIMESLMRIVHKLLVGSLVHRASSKERCQKDVWIDSMPMRSNYMLEHFAPILHHLADQSNFAYPVYKPPNVPPYPYPYVPYPHPYTYYPDMGSTSFGGDHYGAHGDG</sequence>
<dbReference type="PANTHER" id="PTHR33067">
    <property type="entry name" value="RNA-DIRECTED DNA POLYMERASE-RELATED"/>
    <property type="match status" value="1"/>
</dbReference>
<reference evidence="1" key="1">
    <citation type="journal article" date="2019" name="Sci. Rep.">
        <title>Draft genome of Tanacetum cinerariifolium, the natural source of mosquito coil.</title>
        <authorList>
            <person name="Yamashiro T."/>
            <person name="Shiraishi A."/>
            <person name="Satake H."/>
            <person name="Nakayama K."/>
        </authorList>
    </citation>
    <scope>NUCLEOTIDE SEQUENCE</scope>
</reference>
<dbReference type="AlphaFoldDB" id="A0A6L2NC48"/>